<keyword evidence="3" id="KW-1185">Reference proteome</keyword>
<keyword evidence="2" id="KW-0548">Nucleotidyltransferase</keyword>
<evidence type="ECO:0000259" key="1">
    <source>
        <dbReference type="PROSITE" id="PS50878"/>
    </source>
</evidence>
<protein>
    <submittedName>
        <fullName evidence="2">RNA-directed DNA polymerase from transposon BS</fullName>
    </submittedName>
</protein>
<dbReference type="CDD" id="cd01650">
    <property type="entry name" value="RT_nLTR_like"/>
    <property type="match status" value="1"/>
</dbReference>
<proteinExistence type="predicted"/>
<dbReference type="InterPro" id="IPR043502">
    <property type="entry name" value="DNA/RNA_pol_sf"/>
</dbReference>
<dbReference type="Proteomes" id="UP001219518">
    <property type="component" value="Unassembled WGS sequence"/>
</dbReference>
<name>A0AAE1HAB7_9NEOP</name>
<gene>
    <name evidence="2" type="ORF">KUF71_007202</name>
</gene>
<comment type="caution">
    <text evidence="2">The sequence shown here is derived from an EMBL/GenBank/DDBJ whole genome shotgun (WGS) entry which is preliminary data.</text>
</comment>
<accession>A0AAE1HAB7</accession>
<feature type="domain" description="Reverse transcriptase" evidence="1">
    <location>
        <begin position="131"/>
        <end position="402"/>
    </location>
</feature>
<evidence type="ECO:0000313" key="2">
    <source>
        <dbReference type="EMBL" id="KAK3917727.1"/>
    </source>
</evidence>
<dbReference type="SUPFAM" id="SSF56672">
    <property type="entry name" value="DNA/RNA polymerases"/>
    <property type="match status" value="1"/>
</dbReference>
<dbReference type="AlphaFoldDB" id="A0AAE1HAB7"/>
<reference evidence="2" key="2">
    <citation type="journal article" date="2023" name="BMC Genomics">
        <title>Pest status, molecular evolution, and epigenetic factors derived from the genome assembly of Frankliniella fusca, a thysanopteran phytovirus vector.</title>
        <authorList>
            <person name="Catto M.A."/>
            <person name="Labadie P.E."/>
            <person name="Jacobson A.L."/>
            <person name="Kennedy G.G."/>
            <person name="Srinivasan R."/>
            <person name="Hunt B.G."/>
        </authorList>
    </citation>
    <scope>NUCLEOTIDE SEQUENCE</scope>
    <source>
        <strain evidence="2">PL_HMW_Pooled</strain>
    </source>
</reference>
<dbReference type="PANTHER" id="PTHR19446">
    <property type="entry name" value="REVERSE TRANSCRIPTASES"/>
    <property type="match status" value="1"/>
</dbReference>
<dbReference type="PROSITE" id="PS50878">
    <property type="entry name" value="RT_POL"/>
    <property type="match status" value="1"/>
</dbReference>
<reference evidence="2" key="1">
    <citation type="submission" date="2021-07" db="EMBL/GenBank/DDBJ databases">
        <authorList>
            <person name="Catto M.A."/>
            <person name="Jacobson A."/>
            <person name="Kennedy G."/>
            <person name="Labadie P."/>
            <person name="Hunt B.G."/>
            <person name="Srinivasan R."/>
        </authorList>
    </citation>
    <scope>NUCLEOTIDE SEQUENCE</scope>
    <source>
        <strain evidence="2">PL_HMW_Pooled</strain>
        <tissue evidence="2">Head</tissue>
    </source>
</reference>
<sequence length="403" mass="46514">MISNSKNKCKSICSIINDNISKSKPDHKNMKIRRSEGSHLIENPTDISNIFNDYYLDTINDLQKNNPRNGTTTKTPANSSMFLGSVSQNEVINAIGKLKNKKCCGPDDITDEILKLCHQDIVEPLTDILNASFENGIFPNLLKTSKIFPLHKKGDEELVSNYRPVANLSAFSKIIEIVMAERVQSYLTHFNIIACSQFGFVKKKTTSDAVLDFIHYVYKCFDEKLCVMGVFFDMSKAFDMVDHNILLNKLESYGIRGNANKKSIEEMTKWCNLNKLILNETKTSLVQFRTNFRTERNSNSAYFNSFTSNTKFLGIFIDDNLKWNKHIEELEIKLSKAIFAIRKIRDIVNEKTALMIYHALFHSIFLCWRELGNEEEARRGFQRDVFRTTVRDTLNSWCGWIYH</sequence>
<dbReference type="EMBL" id="JAHWGI010000775">
    <property type="protein sequence ID" value="KAK3917727.1"/>
    <property type="molecule type" value="Genomic_DNA"/>
</dbReference>
<dbReference type="GO" id="GO:0003964">
    <property type="term" value="F:RNA-directed DNA polymerase activity"/>
    <property type="evidence" value="ECO:0007669"/>
    <property type="project" value="UniProtKB-KW"/>
</dbReference>
<dbReference type="InterPro" id="IPR000477">
    <property type="entry name" value="RT_dom"/>
</dbReference>
<organism evidence="2 3">
    <name type="scientific">Frankliniella fusca</name>
    <dbReference type="NCBI Taxonomy" id="407009"/>
    <lineage>
        <taxon>Eukaryota</taxon>
        <taxon>Metazoa</taxon>
        <taxon>Ecdysozoa</taxon>
        <taxon>Arthropoda</taxon>
        <taxon>Hexapoda</taxon>
        <taxon>Insecta</taxon>
        <taxon>Pterygota</taxon>
        <taxon>Neoptera</taxon>
        <taxon>Paraneoptera</taxon>
        <taxon>Thysanoptera</taxon>
        <taxon>Terebrantia</taxon>
        <taxon>Thripoidea</taxon>
        <taxon>Thripidae</taxon>
        <taxon>Frankliniella</taxon>
    </lineage>
</organism>
<keyword evidence="2" id="KW-0808">Transferase</keyword>
<dbReference type="Pfam" id="PF00078">
    <property type="entry name" value="RVT_1"/>
    <property type="match status" value="1"/>
</dbReference>
<evidence type="ECO:0000313" key="3">
    <source>
        <dbReference type="Proteomes" id="UP001219518"/>
    </source>
</evidence>
<keyword evidence="2" id="KW-0695">RNA-directed DNA polymerase</keyword>